<proteinExistence type="predicted"/>
<keyword evidence="1" id="KW-0732">Signal</keyword>
<evidence type="ECO:0000256" key="1">
    <source>
        <dbReference type="SAM" id="SignalP"/>
    </source>
</evidence>
<name>A0A7U2HYV5_PHANO</name>
<evidence type="ECO:0000313" key="2">
    <source>
        <dbReference type="EMBL" id="QRC93147.1"/>
    </source>
</evidence>
<dbReference type="OrthoDB" id="3787832at2759"/>
<dbReference type="EMBL" id="CP069025">
    <property type="protein sequence ID" value="QRC93147.1"/>
    <property type="molecule type" value="Genomic_DNA"/>
</dbReference>
<gene>
    <name evidence="2" type="ORF">JI435_033850</name>
</gene>
<accession>A0A7U2HYV5</accession>
<organism evidence="2 3">
    <name type="scientific">Phaeosphaeria nodorum (strain SN15 / ATCC MYA-4574 / FGSC 10173)</name>
    <name type="common">Glume blotch fungus</name>
    <name type="synonym">Parastagonospora nodorum</name>
    <dbReference type="NCBI Taxonomy" id="321614"/>
    <lineage>
        <taxon>Eukaryota</taxon>
        <taxon>Fungi</taxon>
        <taxon>Dikarya</taxon>
        <taxon>Ascomycota</taxon>
        <taxon>Pezizomycotina</taxon>
        <taxon>Dothideomycetes</taxon>
        <taxon>Pleosporomycetidae</taxon>
        <taxon>Pleosporales</taxon>
        <taxon>Pleosporineae</taxon>
        <taxon>Phaeosphaeriaceae</taxon>
        <taxon>Parastagonospora</taxon>
    </lineage>
</organism>
<evidence type="ECO:0000313" key="3">
    <source>
        <dbReference type="Proteomes" id="UP000663193"/>
    </source>
</evidence>
<protein>
    <recommendedName>
        <fullName evidence="4">Ecp2 effector protein domain-containing protein</fullName>
    </recommendedName>
</protein>
<reference evidence="3" key="1">
    <citation type="journal article" date="2021" name="BMC Genomics">
        <title>Chromosome-level genome assembly and manually-curated proteome of model necrotroph Parastagonospora nodorum Sn15 reveals a genome-wide trove of candidate effector homologs, and redundancy of virulence-related functions within an accessory chromosome.</title>
        <authorList>
            <person name="Bertazzoni S."/>
            <person name="Jones D.A.B."/>
            <person name="Phan H.T."/>
            <person name="Tan K.-C."/>
            <person name="Hane J.K."/>
        </authorList>
    </citation>
    <scope>NUCLEOTIDE SEQUENCE [LARGE SCALE GENOMIC DNA]</scope>
    <source>
        <strain evidence="3">SN15 / ATCC MYA-4574 / FGSC 10173)</strain>
    </source>
</reference>
<dbReference type="AlphaFoldDB" id="A0A7U2HYV5"/>
<dbReference type="Proteomes" id="UP000663193">
    <property type="component" value="Chromosome 3"/>
</dbReference>
<sequence length="208" mass="22654">MSKALLFFSLVCHVTSMSIRSEKTSRDTNLGKGSCASAKLPTEEQFVSGYTKVCDTFIEGYGMHRIKHDDPLRATITLTNADGSTSEWVYRISIQNDKSSDRHDIDRTTCKNQFQEFLDGNKGLDGSQETGLGKTYCVVDGTGGDRIGTEPNRRPTANHGQGKVCMSGKGKSWISGLGSDGKAMMTFESYNRANGKPNDPSDCGNILC</sequence>
<dbReference type="VEuPathDB" id="FungiDB:JI435_033850"/>
<keyword evidence="3" id="KW-1185">Reference proteome</keyword>
<feature type="chain" id="PRO_5030936189" description="Ecp2 effector protein domain-containing protein" evidence="1">
    <location>
        <begin position="17"/>
        <end position="208"/>
    </location>
</feature>
<evidence type="ECO:0008006" key="4">
    <source>
        <dbReference type="Google" id="ProtNLM"/>
    </source>
</evidence>
<feature type="signal peptide" evidence="1">
    <location>
        <begin position="1"/>
        <end position="16"/>
    </location>
</feature>